<feature type="compositionally biased region" description="Basic and acidic residues" evidence="1">
    <location>
        <begin position="635"/>
        <end position="655"/>
    </location>
</feature>
<comment type="caution">
    <text evidence="3">The sequence shown here is derived from an EMBL/GenBank/DDBJ whole genome shotgun (WGS) entry which is preliminary data.</text>
</comment>
<feature type="compositionally biased region" description="Basic and acidic residues" evidence="1">
    <location>
        <begin position="422"/>
        <end position="443"/>
    </location>
</feature>
<feature type="compositionally biased region" description="Basic and acidic residues" evidence="1">
    <location>
        <begin position="467"/>
        <end position="482"/>
    </location>
</feature>
<protein>
    <submittedName>
        <fullName evidence="3">Uncharacterized protein</fullName>
    </submittedName>
</protein>
<feature type="compositionally biased region" description="Basic and acidic residues" evidence="1">
    <location>
        <begin position="300"/>
        <end position="338"/>
    </location>
</feature>
<sequence length="1478" mass="162481">MEVKAVVVALSLVIGTCSQLLQPPGSTLAPPLMDQSALLRDCQARRLAEEHMRLRSTCMFLKFLNWEWSSDKVADLRLWEIPGIINDTVDELRGKDYSSNSNSILFHNKDLVSYMEKIIKTCQEISLKQSDMPETRVPPPIPVTQFQNTPQYYGQQTQSRQIQFGPQWQYVHMHQGPYHEITPAQYWPEWGNQVVYTPVGQQVVQNNFIRYQPPPMQYHPQWPQPIPAPYMPQVAHQNQLQYQGFQMQGNRTQAYTPVSISRLPCQSGSGLIKHDAGAESHTQSYITQPHAQTQSTQTHSGRENVHKSEYGSNGGRKEQGGSEGYHKEINVRPSEGEISKTGTEAESFELVKTDRGGAKYNKTLITQPETHRSDSGRTVEQGKAEVHSTGKGNFNETTEAQHSQEEYSSKEDGGKQNNETTTIREDDHNFEQVSHEGGSDKIIEQGGSNVTIGGRKESEEGSQEESSESHSETQSSESKKTGNNDGGIKSNKTAIIQQDSHESEYESHGGETDKIIEQGGSNVTIGGRKESEEGSQEESSESHSESKKTGNTEGGIKSNKTAIIEDSHNSEYESHGGETDKIIEQGGSNVTIGGRKESEEGSQEESSESHSETQSSESKKTGNTEGGIKSNKTAIVEESHNSEYESHGGETDKIIEQGGSNVTIGGRKESEEGSQEESSESHSETQSSESKKTGITDGGIKSNKTAIVEESHNSEYESHGGETDKIIEQGGSNVTIGGRNESEEGSQEESSESHSETQSSESKKTGNTEGGIKSNKTAIVEDSHNSEYESHGGETDKIIEQGGSNVTIGGRNESEEGSQEESSESHSETQSSESKKTGITDGGIKSNKTAIVEDSHNSEYESHGGETDKIIEQGGSEEKHTGIERNVTIGGRNESEGGSQEESSEFSFEKHPSQSMETGNTDLGKKYNRTTIITPPIAHQFKNEAHFGRDDQINGSGLYRPGIQQNVANHSEGGWQKEISNYHNEAHPSQSIGTGYSNDEVIYHETVTTPPIIHGFKNKTHFGRGDQIYEQGGSGEYHPGIQHNVATGGRGWQQEISKSHNVAHPSQSMGTGYSNGGRKYETALKQPEIHGIKNETHFGRGDQIYEQGGRDMYRPGIQQNVATGGRGWQQEISKSRNEAHPSQSMGTGYSNGGRKYETVLKQPEIHGIKNETHFGRGDQIYEQGGRDMYHPGIQHNVATGGRGWQQDISKSRNEAHPSQSMGTGYSNGGRQYHETAHTPPVTHDFKNEAHFGRGDQIYEQGGSGEYHPGIQHNVATGGRGWQQEISKSRNEAHPSQSMGTGYSNGGRQYHKTIGTNPEANYAKYDTSYGRPYIRNPNDNVRIVEEHPPRPNWSQHGYSNGDRSGFTQHSNVGTGYDNGRYPPPYPIMKTPNYIPQGCASNQCNNRDDRTGYGGMGGNVHREAVRPCQQNAPCGNSRDGIRAPCQSNGQSPKSIRVYVGVNDEDYNSGHHYAPVHPQHG</sequence>
<feature type="region of interest" description="Disordered" evidence="1">
    <location>
        <begin position="271"/>
        <end position="926"/>
    </location>
</feature>
<keyword evidence="4" id="KW-1185">Reference proteome</keyword>
<feature type="signal peptide" evidence="2">
    <location>
        <begin position="1"/>
        <end position="18"/>
    </location>
</feature>
<feature type="compositionally biased region" description="Polar residues" evidence="1">
    <location>
        <begin position="390"/>
        <end position="401"/>
    </location>
</feature>
<feature type="compositionally biased region" description="Basic and acidic residues" evidence="1">
    <location>
        <begin position="1243"/>
        <end position="1253"/>
    </location>
</feature>
<name>A0ABD0Y8Y6_9HEMI</name>
<feature type="compositionally biased region" description="Basic and acidic residues" evidence="1">
    <location>
        <begin position="563"/>
        <end position="583"/>
    </location>
</feature>
<feature type="region of interest" description="Disordered" evidence="1">
    <location>
        <begin position="1196"/>
        <end position="1314"/>
    </location>
</feature>
<dbReference type="Proteomes" id="UP001558652">
    <property type="component" value="Unassembled WGS sequence"/>
</dbReference>
<feature type="chain" id="PRO_5044773385" evidence="2">
    <location>
        <begin position="19"/>
        <end position="1478"/>
    </location>
</feature>
<feature type="compositionally biased region" description="Basic and acidic residues" evidence="1">
    <location>
        <begin position="540"/>
        <end position="550"/>
    </location>
</feature>
<feature type="compositionally biased region" description="Basic and acidic residues" evidence="1">
    <location>
        <begin position="402"/>
        <end position="414"/>
    </location>
</feature>
<dbReference type="EMBL" id="JBFDAA010000022">
    <property type="protein sequence ID" value="KAL1110548.1"/>
    <property type="molecule type" value="Genomic_DNA"/>
</dbReference>
<feature type="compositionally biased region" description="Basic and acidic residues" evidence="1">
    <location>
        <begin position="679"/>
        <end position="694"/>
    </location>
</feature>
<gene>
    <name evidence="3" type="ORF">AAG570_008076</name>
</gene>
<evidence type="ECO:0000313" key="3">
    <source>
        <dbReference type="EMBL" id="KAL1110548.1"/>
    </source>
</evidence>
<evidence type="ECO:0000313" key="4">
    <source>
        <dbReference type="Proteomes" id="UP001558652"/>
    </source>
</evidence>
<feature type="compositionally biased region" description="Basic and acidic residues" evidence="1">
    <location>
        <begin position="751"/>
        <end position="766"/>
    </location>
</feature>
<proteinExistence type="predicted"/>
<feature type="compositionally biased region" description="Basic and acidic residues" evidence="1">
    <location>
        <begin position="851"/>
        <end position="883"/>
    </location>
</feature>
<keyword evidence="2" id="KW-0732">Signal</keyword>
<evidence type="ECO:0000256" key="2">
    <source>
        <dbReference type="SAM" id="SignalP"/>
    </source>
</evidence>
<feature type="region of interest" description="Disordered" evidence="1">
    <location>
        <begin position="1133"/>
        <end position="1153"/>
    </location>
</feature>
<feature type="compositionally biased region" description="Basic and acidic residues" evidence="1">
    <location>
        <begin position="823"/>
        <end position="838"/>
    </location>
</feature>
<reference evidence="3 4" key="1">
    <citation type="submission" date="2024-07" db="EMBL/GenBank/DDBJ databases">
        <title>Chromosome-level genome assembly of the water stick insect Ranatra chinensis (Heteroptera: Nepidae).</title>
        <authorList>
            <person name="Liu X."/>
        </authorList>
    </citation>
    <scope>NUCLEOTIDE SEQUENCE [LARGE SCALE GENOMIC DNA]</scope>
    <source>
        <strain evidence="3">Cailab_2021Rc</strain>
        <tissue evidence="3">Muscle</tissue>
    </source>
</reference>
<feature type="compositionally biased region" description="Polar residues" evidence="1">
    <location>
        <begin position="280"/>
        <end position="299"/>
    </location>
</feature>
<evidence type="ECO:0000256" key="1">
    <source>
        <dbReference type="SAM" id="MobiDB-lite"/>
    </source>
</evidence>
<feature type="compositionally biased region" description="Basic and acidic residues" evidence="1">
    <location>
        <begin position="607"/>
        <end position="622"/>
    </location>
</feature>
<feature type="compositionally biased region" description="Basic and acidic residues" evidence="1">
    <location>
        <begin position="707"/>
        <end position="727"/>
    </location>
</feature>
<feature type="compositionally biased region" description="Basic and acidic residues" evidence="1">
    <location>
        <begin position="779"/>
        <end position="799"/>
    </location>
</feature>
<accession>A0ABD0Y8Y6</accession>
<feature type="compositionally biased region" description="Basic and acidic residues" evidence="1">
    <location>
        <begin position="369"/>
        <end position="388"/>
    </location>
</feature>
<organism evidence="3 4">
    <name type="scientific">Ranatra chinensis</name>
    <dbReference type="NCBI Taxonomy" id="642074"/>
    <lineage>
        <taxon>Eukaryota</taxon>
        <taxon>Metazoa</taxon>
        <taxon>Ecdysozoa</taxon>
        <taxon>Arthropoda</taxon>
        <taxon>Hexapoda</taxon>
        <taxon>Insecta</taxon>
        <taxon>Pterygota</taxon>
        <taxon>Neoptera</taxon>
        <taxon>Paraneoptera</taxon>
        <taxon>Hemiptera</taxon>
        <taxon>Heteroptera</taxon>
        <taxon>Panheteroptera</taxon>
        <taxon>Nepomorpha</taxon>
        <taxon>Nepidae</taxon>
        <taxon>Ranatrinae</taxon>
        <taxon>Ranatra</taxon>
    </lineage>
</organism>
<feature type="compositionally biased region" description="Basic and acidic residues" evidence="1">
    <location>
        <begin position="499"/>
        <end position="516"/>
    </location>
</feature>